<dbReference type="EMBL" id="AUZX01014489">
    <property type="protein sequence ID" value="EQD32072.1"/>
    <property type="molecule type" value="Genomic_DNA"/>
</dbReference>
<feature type="non-terminal residue" evidence="2">
    <location>
        <position position="272"/>
    </location>
</feature>
<dbReference type="GO" id="GO:0010411">
    <property type="term" value="P:xyloglucan metabolic process"/>
    <property type="evidence" value="ECO:0007669"/>
    <property type="project" value="TreeGrafter"/>
</dbReference>
<accession>T0YJH8</accession>
<feature type="compositionally biased region" description="Basic residues" evidence="1">
    <location>
        <begin position="256"/>
        <end position="272"/>
    </location>
</feature>
<gene>
    <name evidence="2" type="ORF">B1A_19625</name>
</gene>
<reference evidence="2" key="2">
    <citation type="journal article" date="2014" name="ISME J.">
        <title>Microbial stratification in low pH oxic and suboxic macroscopic growths along an acid mine drainage.</title>
        <authorList>
            <person name="Mendez-Garcia C."/>
            <person name="Mesa V."/>
            <person name="Sprenger R.R."/>
            <person name="Richter M."/>
            <person name="Diez M.S."/>
            <person name="Solano J."/>
            <person name="Bargiela R."/>
            <person name="Golyshina O.V."/>
            <person name="Manteca A."/>
            <person name="Ramos J.L."/>
            <person name="Gallego J.R."/>
            <person name="Llorente I."/>
            <person name="Martins Dos Santos V.A."/>
            <person name="Jensen O.N."/>
            <person name="Pelaez A.I."/>
            <person name="Sanchez J."/>
            <person name="Ferrer M."/>
        </authorList>
    </citation>
    <scope>NUCLEOTIDE SEQUENCE</scope>
</reference>
<reference evidence="2" key="1">
    <citation type="submission" date="2013-08" db="EMBL/GenBank/DDBJ databases">
        <authorList>
            <person name="Mendez C."/>
            <person name="Richter M."/>
            <person name="Ferrer M."/>
            <person name="Sanchez J."/>
        </authorList>
    </citation>
    <scope>NUCLEOTIDE SEQUENCE</scope>
</reference>
<dbReference type="PANTHER" id="PTHR43739">
    <property type="entry name" value="XYLOGLUCANASE (EUROFUNG)"/>
    <property type="match status" value="1"/>
</dbReference>
<evidence type="ECO:0000256" key="1">
    <source>
        <dbReference type="SAM" id="MobiDB-lite"/>
    </source>
</evidence>
<dbReference type="CDD" id="cd15482">
    <property type="entry name" value="Sialidase_non-viral"/>
    <property type="match status" value="1"/>
</dbReference>
<dbReference type="InterPro" id="IPR052025">
    <property type="entry name" value="Xyloglucanase_GH74"/>
</dbReference>
<comment type="caution">
    <text evidence="2">The sequence shown here is derived from an EMBL/GenBank/DDBJ whole genome shotgun (WGS) entry which is preliminary data.</text>
</comment>
<dbReference type="PANTHER" id="PTHR43739:SF5">
    <property type="entry name" value="EXO-ALPHA-SIALIDASE"/>
    <property type="match status" value="1"/>
</dbReference>
<feature type="non-terminal residue" evidence="2">
    <location>
        <position position="1"/>
    </location>
</feature>
<dbReference type="GO" id="GO:0016787">
    <property type="term" value="F:hydrolase activity"/>
    <property type="evidence" value="ECO:0007669"/>
    <property type="project" value="UniProtKB-KW"/>
</dbReference>
<organism evidence="2">
    <name type="scientific">mine drainage metagenome</name>
    <dbReference type="NCBI Taxonomy" id="410659"/>
    <lineage>
        <taxon>unclassified sequences</taxon>
        <taxon>metagenomes</taxon>
        <taxon>ecological metagenomes</taxon>
    </lineage>
</organism>
<dbReference type="AlphaFoldDB" id="T0YJH8"/>
<protein>
    <submittedName>
        <fullName evidence="2">Glycosyl hydrolase BNR repeat-containing</fullName>
    </submittedName>
</protein>
<dbReference type="SUPFAM" id="SSF110296">
    <property type="entry name" value="Oligoxyloglucan reducing end-specific cellobiohydrolase"/>
    <property type="match status" value="1"/>
</dbReference>
<name>T0YJH8_9ZZZZ</name>
<dbReference type="Gene3D" id="2.130.10.10">
    <property type="entry name" value="YVTN repeat-like/Quinoprotein amine dehydrogenase"/>
    <property type="match status" value="1"/>
</dbReference>
<keyword evidence="2" id="KW-0378">Hydrolase</keyword>
<sequence>RNLWHLTPGPADRPETLFLGADPHLLFRSDDHGRTWNELRGLTEHPTRDRWNPGAGGPCVHTILLDPAHPGRLYVGISAAGTFRSDDLGESFRPVNRGVRADFQPDRYPEVGQCVHKIALDPKDPSTIYRQDHCGMYLSRDGMNDGWTDIGRGLPSRFGFGVATAAALPGRAFFLPLDPRSRTTLGDGLQVYEYRDRERSWRPRIRGNPFPAATPSIGRGSRPIASTRPASTWGPRPAGSSGRRTEGGAGRCCRISSRRSTRSKPSWKARTA</sequence>
<dbReference type="InterPro" id="IPR015943">
    <property type="entry name" value="WD40/YVTN_repeat-like_dom_sf"/>
</dbReference>
<evidence type="ECO:0000313" key="2">
    <source>
        <dbReference type="EMBL" id="EQD32072.1"/>
    </source>
</evidence>
<feature type="region of interest" description="Disordered" evidence="1">
    <location>
        <begin position="203"/>
        <end position="272"/>
    </location>
</feature>
<proteinExistence type="predicted"/>